<dbReference type="EMBL" id="JBHSOE010000038">
    <property type="protein sequence ID" value="MFC5658030.1"/>
    <property type="molecule type" value="Genomic_DNA"/>
</dbReference>
<sequence>MAEADGIEVAGAAARPFTCVATDITAHPTATTVSPANLASHSTRPFLSDHRIVGLGVSLT</sequence>
<dbReference type="Proteomes" id="UP001596065">
    <property type="component" value="Unassembled WGS sequence"/>
</dbReference>
<reference evidence="2" key="1">
    <citation type="journal article" date="2019" name="Int. J. Syst. Evol. Microbiol.">
        <title>The Global Catalogue of Microorganisms (GCM) 10K type strain sequencing project: providing services to taxonomists for standard genome sequencing and annotation.</title>
        <authorList>
            <consortium name="The Broad Institute Genomics Platform"/>
            <consortium name="The Broad Institute Genome Sequencing Center for Infectious Disease"/>
            <person name="Wu L."/>
            <person name="Ma J."/>
        </authorList>
    </citation>
    <scope>NUCLEOTIDE SEQUENCE [LARGE SCALE GENOMIC DNA]</scope>
    <source>
        <strain evidence="2">KCTC 5701</strain>
    </source>
</reference>
<accession>A0ABW0WP32</accession>
<organism evidence="1 2">
    <name type="scientific">Streptomyces nogalater</name>
    <dbReference type="NCBI Taxonomy" id="38314"/>
    <lineage>
        <taxon>Bacteria</taxon>
        <taxon>Bacillati</taxon>
        <taxon>Actinomycetota</taxon>
        <taxon>Actinomycetes</taxon>
        <taxon>Kitasatosporales</taxon>
        <taxon>Streptomycetaceae</taxon>
        <taxon>Streptomyces</taxon>
    </lineage>
</organism>
<gene>
    <name evidence="1" type="ORF">ACFP3J_21375</name>
</gene>
<protein>
    <submittedName>
        <fullName evidence="1">Uncharacterized protein</fullName>
    </submittedName>
</protein>
<evidence type="ECO:0000313" key="2">
    <source>
        <dbReference type="Proteomes" id="UP001596065"/>
    </source>
</evidence>
<evidence type="ECO:0000313" key="1">
    <source>
        <dbReference type="EMBL" id="MFC5658030.1"/>
    </source>
</evidence>
<keyword evidence="2" id="KW-1185">Reference proteome</keyword>
<name>A0ABW0WP32_STRNO</name>
<proteinExistence type="predicted"/>
<dbReference type="RefSeq" id="WP_382466852.1">
    <property type="nucleotide sequence ID" value="NZ_JBHSOE010000038.1"/>
</dbReference>
<comment type="caution">
    <text evidence="1">The sequence shown here is derived from an EMBL/GenBank/DDBJ whole genome shotgun (WGS) entry which is preliminary data.</text>
</comment>
<feature type="non-terminal residue" evidence="1">
    <location>
        <position position="60"/>
    </location>
</feature>